<name>A0ACB9VHH2_9CETA</name>
<gene>
    <name evidence="1" type="ORF">MJG53_003620</name>
</gene>
<protein>
    <submittedName>
        <fullName evidence="1">Uncharacterized protein</fullName>
    </submittedName>
</protein>
<evidence type="ECO:0000313" key="2">
    <source>
        <dbReference type="Proteomes" id="UP001057279"/>
    </source>
</evidence>
<comment type="caution">
    <text evidence="1">The sequence shown here is derived from an EMBL/GenBank/DDBJ whole genome shotgun (WGS) entry which is preliminary data.</text>
</comment>
<accession>A0ACB9VHH2</accession>
<dbReference type="EMBL" id="CM043027">
    <property type="protein sequence ID" value="KAI4589212.1"/>
    <property type="molecule type" value="Genomic_DNA"/>
</dbReference>
<proteinExistence type="predicted"/>
<sequence>MAGDGAQTNRRRWGPYPSLTKTVIFFSNKIFYDTAGLDEGVSESARLEGDTARVGEDKTSERGERRHTDLHSSSPFWDLVLGPLGPQVSLNLRNATSGGLPCGSLVLPQGSPLTGLEERALKDQSSKREGGRRRKPAPEHKGSNITNFYNLLMMSHLQAATGFASAMQQPPRCLRRRRSCVLAEGLNLFSVTQAYGLVSIPHMHLAKGHMSVAGHELEIECPTLSSSSLCLPHPQGPDPVPKETLLSIQLH</sequence>
<organism evidence="1 2">
    <name type="scientific">Ovis ammon polii x Ovis aries</name>
    <dbReference type="NCBI Taxonomy" id="2918886"/>
    <lineage>
        <taxon>Eukaryota</taxon>
        <taxon>Metazoa</taxon>
        <taxon>Chordata</taxon>
        <taxon>Craniata</taxon>
        <taxon>Vertebrata</taxon>
        <taxon>Euteleostomi</taxon>
        <taxon>Mammalia</taxon>
        <taxon>Eutheria</taxon>
        <taxon>Laurasiatheria</taxon>
        <taxon>Artiodactyla</taxon>
        <taxon>Ruminantia</taxon>
        <taxon>Pecora</taxon>
        <taxon>Bovidae</taxon>
        <taxon>Caprinae</taxon>
        <taxon>Ovis</taxon>
    </lineage>
</organism>
<evidence type="ECO:0000313" key="1">
    <source>
        <dbReference type="EMBL" id="KAI4589212.1"/>
    </source>
</evidence>
<reference evidence="1" key="1">
    <citation type="submission" date="2022-03" db="EMBL/GenBank/DDBJ databases">
        <title>Genomic analyses of argali, domestic sheep and their hybrids provide insights into chromosomal evolution, heterosis and genetic basis of agronomic traits.</title>
        <authorList>
            <person name="Li M."/>
        </authorList>
    </citation>
    <scope>NUCLEOTIDE SEQUENCE</scope>
    <source>
        <strain evidence="1">F1 hybrid</strain>
    </source>
</reference>
<dbReference type="Proteomes" id="UP001057279">
    <property type="component" value="Linkage Group LG02"/>
</dbReference>
<keyword evidence="2" id="KW-1185">Reference proteome</keyword>